<evidence type="ECO:0008006" key="4">
    <source>
        <dbReference type="Google" id="ProtNLM"/>
    </source>
</evidence>
<keyword evidence="3" id="KW-1185">Reference proteome</keyword>
<organism evidence="2 3">
    <name type="scientific">Nocardioides cavernaquae</name>
    <dbReference type="NCBI Taxonomy" id="2321396"/>
    <lineage>
        <taxon>Bacteria</taxon>
        <taxon>Bacillati</taxon>
        <taxon>Actinomycetota</taxon>
        <taxon>Actinomycetes</taxon>
        <taxon>Propionibacteriales</taxon>
        <taxon>Nocardioidaceae</taxon>
        <taxon>Nocardioides</taxon>
    </lineage>
</organism>
<dbReference type="RefSeq" id="WP_120058574.1">
    <property type="nucleotide sequence ID" value="NZ_QYRP01000002.1"/>
</dbReference>
<dbReference type="AlphaFoldDB" id="A0A3A5H1W2"/>
<evidence type="ECO:0000313" key="2">
    <source>
        <dbReference type="EMBL" id="RJS44816.1"/>
    </source>
</evidence>
<protein>
    <recommendedName>
        <fullName evidence="4">Cell wall protein</fullName>
    </recommendedName>
</protein>
<reference evidence="3" key="1">
    <citation type="submission" date="2018-09" db="EMBL/GenBank/DDBJ databases">
        <authorList>
            <person name="Zhu H."/>
        </authorList>
    </citation>
    <scope>NUCLEOTIDE SEQUENCE [LARGE SCALE GENOMIC DNA]</scope>
    <source>
        <strain evidence="3">K1W22B-1</strain>
    </source>
</reference>
<feature type="chain" id="PRO_5017314115" description="Cell wall protein" evidence="1">
    <location>
        <begin position="26"/>
        <end position="212"/>
    </location>
</feature>
<accession>A0A3A5H1W2</accession>
<proteinExistence type="predicted"/>
<feature type="signal peptide" evidence="1">
    <location>
        <begin position="1"/>
        <end position="25"/>
    </location>
</feature>
<keyword evidence="1" id="KW-0732">Signal</keyword>
<name>A0A3A5H1W2_9ACTN</name>
<gene>
    <name evidence="2" type="ORF">D4739_00210</name>
</gene>
<dbReference type="Proteomes" id="UP000276542">
    <property type="component" value="Unassembled WGS sequence"/>
</dbReference>
<sequence>MRFSKASFVAGAAAALVLGSGTAFAATGGKFILGKANTATTVTTLTNNYGTALTLNSKAGQPSLRVNRNVKVPNLNSDLLDGKDSTAFALKSGQVGTIVGWGYYINYNDSNVPAFVAADATCPAGTKLVGGGGEDYTDGGSLWVTAPFGNAWSVASSWSPAPETEGGSDYPDPSELLIATAQCWNPTGAVPGAQPMPRKAMQERVAARMAAR</sequence>
<evidence type="ECO:0000256" key="1">
    <source>
        <dbReference type="SAM" id="SignalP"/>
    </source>
</evidence>
<evidence type="ECO:0000313" key="3">
    <source>
        <dbReference type="Proteomes" id="UP000276542"/>
    </source>
</evidence>
<comment type="caution">
    <text evidence="2">The sequence shown here is derived from an EMBL/GenBank/DDBJ whole genome shotgun (WGS) entry which is preliminary data.</text>
</comment>
<dbReference type="EMBL" id="QYRP01000002">
    <property type="protein sequence ID" value="RJS44816.1"/>
    <property type="molecule type" value="Genomic_DNA"/>
</dbReference>
<dbReference type="OrthoDB" id="3831176at2"/>